<comment type="caution">
    <text evidence="1">The sequence shown here is derived from an EMBL/GenBank/DDBJ whole genome shotgun (WGS) entry which is preliminary data.</text>
</comment>
<dbReference type="InterPro" id="IPR022385">
    <property type="entry name" value="Rhs_assc_core"/>
</dbReference>
<feature type="non-terminal residue" evidence="1">
    <location>
        <position position="1"/>
    </location>
</feature>
<dbReference type="NCBIfam" id="TIGR03696">
    <property type="entry name" value="Rhs_assc_core"/>
    <property type="match status" value="1"/>
</dbReference>
<dbReference type="Gene3D" id="2.180.10.10">
    <property type="entry name" value="RHS repeat-associated core"/>
    <property type="match status" value="1"/>
</dbReference>
<evidence type="ECO:0000313" key="2">
    <source>
        <dbReference type="Proteomes" id="UP000316371"/>
    </source>
</evidence>
<dbReference type="RefSeq" id="WP_144257720.1">
    <property type="nucleotide sequence ID" value="NZ_VJZT01000036.1"/>
</dbReference>
<dbReference type="PANTHER" id="PTHR32305">
    <property type="match status" value="1"/>
</dbReference>
<gene>
    <name evidence="1" type="ORF">FNW21_15820</name>
</gene>
<dbReference type="InterPro" id="IPR050708">
    <property type="entry name" value="T6SS_VgrG/RHS"/>
</dbReference>
<keyword evidence="2" id="KW-1185">Reference proteome</keyword>
<organism evidence="1 2">
    <name type="scientific">Flavobacterium restrictum</name>
    <dbReference type="NCBI Taxonomy" id="2594428"/>
    <lineage>
        <taxon>Bacteria</taxon>
        <taxon>Pseudomonadati</taxon>
        <taxon>Bacteroidota</taxon>
        <taxon>Flavobacteriia</taxon>
        <taxon>Flavobacteriales</taxon>
        <taxon>Flavobacteriaceae</taxon>
        <taxon>Flavobacterium</taxon>
    </lineage>
</organism>
<accession>A0A553DQB1</accession>
<reference evidence="1 2" key="1">
    <citation type="submission" date="2019-07" db="EMBL/GenBank/DDBJ databases">
        <title>Novel species of Flavobacterium.</title>
        <authorList>
            <person name="Liu Q."/>
            <person name="Xin Y.-H."/>
        </authorList>
    </citation>
    <scope>NUCLEOTIDE SEQUENCE [LARGE SCALE GENOMIC DNA]</scope>
    <source>
        <strain evidence="1 2">LB1R34</strain>
    </source>
</reference>
<dbReference type="AlphaFoldDB" id="A0A553DQB1"/>
<name>A0A553DQB1_9FLAO</name>
<dbReference type="OrthoDB" id="1337752at2"/>
<proteinExistence type="predicted"/>
<evidence type="ECO:0000313" key="1">
    <source>
        <dbReference type="EMBL" id="TRX34900.1"/>
    </source>
</evidence>
<dbReference type="EMBL" id="VJZT01000036">
    <property type="protein sequence ID" value="TRX34900.1"/>
    <property type="molecule type" value="Genomic_DNA"/>
</dbReference>
<protein>
    <submittedName>
        <fullName evidence="1">RHS repeat-associated core domain-containing protein</fullName>
    </submittedName>
</protein>
<sequence length="283" mass="31979">YRYNSKEWQDELSLNLYDYGARNYDPSYGRWMSLDPLSEEYYSVSPYVYCANNPVRYIDPNGMEIKDPDKIVDNYKKQLNQAITDINSFVKNGTISAEIGEKLIGVNKSALSEISALEKSDQVYNVFSDKSSSEGGVSYDQATGEVKVGLGTNDKGLIYHELGHAYQYEKGKTSLFVDNSQFGSLYDLSDETESYNRERSINGGMEYFTNPKLKWNDSDVKTFGKTMTPPAYQSLPSGPIDINSKEGKALRNKTIEAGRNGVNVQEVYMGWQKDYQKGVKKRG</sequence>
<dbReference type="Proteomes" id="UP000316371">
    <property type="component" value="Unassembled WGS sequence"/>
</dbReference>
<dbReference type="PANTHER" id="PTHR32305:SF15">
    <property type="entry name" value="PROTEIN RHSA-RELATED"/>
    <property type="match status" value="1"/>
</dbReference>